<dbReference type="CDD" id="cd04182">
    <property type="entry name" value="GT_2_like_f"/>
    <property type="match status" value="1"/>
</dbReference>
<dbReference type="Proteomes" id="UP001239909">
    <property type="component" value="Unassembled WGS sequence"/>
</dbReference>
<dbReference type="Gene3D" id="3.90.550.10">
    <property type="entry name" value="Spore Coat Polysaccharide Biosynthesis Protein SpsA, Chain A"/>
    <property type="match status" value="1"/>
</dbReference>
<dbReference type="InterPro" id="IPR036425">
    <property type="entry name" value="MoaB/Mog-like_dom_sf"/>
</dbReference>
<dbReference type="PIRSF" id="PIRSF036626">
    <property type="entry name" value="MPTBd_MobAlike"/>
    <property type="match status" value="1"/>
</dbReference>
<dbReference type="InterPro" id="IPR029044">
    <property type="entry name" value="Nucleotide-diphossugar_trans"/>
</dbReference>
<evidence type="ECO:0000256" key="1">
    <source>
        <dbReference type="ARBA" id="ARBA00022842"/>
    </source>
</evidence>
<name>A0ABQ6LQA5_9RHOB</name>
<gene>
    <name evidence="3" type="ORF">LNKW23_40800</name>
</gene>
<dbReference type="InterPro" id="IPR025877">
    <property type="entry name" value="MobA-like_NTP_Trfase"/>
</dbReference>
<proteinExistence type="predicted"/>
<feature type="domain" description="MobA-like NTP transferase" evidence="2">
    <location>
        <begin position="353"/>
        <end position="516"/>
    </location>
</feature>
<sequence>MRFGPVPLAEAEGAVLAHSLALPGGKLKKGRRLSAADLARIAAAGISEVVAASLDPGDLDEDSAAARIAGAIAPDPAALGLTVSAPFTGRVNLFAARPGLISVDAAAVDALNAIDPAITLATLPDAARVTARQMVATVKIIPYAAPAAAVTAAEATARAAPGLLRCAGLALASAGLVLTRTPGMADKLVEKGAEAVGDRLAALGMTLAGRAVVAHETAAVAAALAAAPGEMILLLTASATSDPADVGPAGLVAAGGRLLRFGMPVDPGNLLFLGNLGDGRGAERPVLGLPGCARSPKLNGADWVLERLAHGRAVRPAEIARMGVGGLLKEIPSRPQPRAGGAAAAGHRQKVSALILAAGSARRMGGRDKLLEPVAGRPLLAQVAAAALASGAEETVAVLRPGDGPRAAALAGLPLRRVENPRAADGMGTSLAAGLAALAPDADAVLVLLADMPEVTADGIDRLIAAFDPEEGREIVRATAADGTPGHPVLFGRRFFEALGGLGGDRGARELVAEHRDFVVEVALPGQAALTDLDTPEAWAAWRAGTG</sequence>
<comment type="caution">
    <text evidence="3">The sequence shown here is derived from an EMBL/GenBank/DDBJ whole genome shotgun (WGS) entry which is preliminary data.</text>
</comment>
<dbReference type="SUPFAM" id="SSF53448">
    <property type="entry name" value="Nucleotide-diphospho-sugar transferases"/>
    <property type="match status" value="1"/>
</dbReference>
<dbReference type="PANTHER" id="PTHR43777">
    <property type="entry name" value="MOLYBDENUM COFACTOR CYTIDYLYLTRANSFERASE"/>
    <property type="match status" value="1"/>
</dbReference>
<dbReference type="InterPro" id="IPR012184">
    <property type="entry name" value="Bifunc_Mopterin-bd"/>
</dbReference>
<dbReference type="Pfam" id="PF12804">
    <property type="entry name" value="NTP_transf_3"/>
    <property type="match status" value="1"/>
</dbReference>
<dbReference type="EMBL" id="BSYI01000045">
    <property type="protein sequence ID" value="GMG84864.1"/>
    <property type="molecule type" value="Genomic_DNA"/>
</dbReference>
<evidence type="ECO:0000259" key="2">
    <source>
        <dbReference type="Pfam" id="PF12804"/>
    </source>
</evidence>
<dbReference type="Gene3D" id="3.40.980.10">
    <property type="entry name" value="MoaB/Mog-like domain"/>
    <property type="match status" value="1"/>
</dbReference>
<reference evidence="3 4" key="1">
    <citation type="submission" date="2023-04" db="EMBL/GenBank/DDBJ databases">
        <title>Marinoamorphus aggregata gen. nov., sp. Nov., isolate from tissue of brittle star Ophioplocus japonicus.</title>
        <authorList>
            <person name="Kawano K."/>
            <person name="Sawayama S."/>
            <person name="Nakagawa S."/>
        </authorList>
    </citation>
    <scope>NUCLEOTIDE SEQUENCE [LARGE SCALE GENOMIC DNA]</scope>
    <source>
        <strain evidence="3 4">NKW23</strain>
    </source>
</reference>
<organism evidence="3 4">
    <name type="scientific">Paralimibaculum aggregatum</name>
    <dbReference type="NCBI Taxonomy" id="3036245"/>
    <lineage>
        <taxon>Bacteria</taxon>
        <taxon>Pseudomonadati</taxon>
        <taxon>Pseudomonadota</taxon>
        <taxon>Alphaproteobacteria</taxon>
        <taxon>Rhodobacterales</taxon>
        <taxon>Paracoccaceae</taxon>
        <taxon>Paralimibaculum</taxon>
    </lineage>
</organism>
<evidence type="ECO:0000313" key="3">
    <source>
        <dbReference type="EMBL" id="GMG84864.1"/>
    </source>
</evidence>
<keyword evidence="4" id="KW-1185">Reference proteome</keyword>
<keyword evidence="1" id="KW-0460">Magnesium</keyword>
<dbReference type="PANTHER" id="PTHR43777:SF1">
    <property type="entry name" value="MOLYBDENUM COFACTOR CYTIDYLYLTRANSFERASE"/>
    <property type="match status" value="1"/>
</dbReference>
<evidence type="ECO:0000313" key="4">
    <source>
        <dbReference type="Proteomes" id="UP001239909"/>
    </source>
</evidence>
<accession>A0ABQ6LQA5</accession>
<dbReference type="SUPFAM" id="SSF53218">
    <property type="entry name" value="Molybdenum cofactor biosynthesis proteins"/>
    <property type="match status" value="1"/>
</dbReference>
<dbReference type="RefSeq" id="WP_434220944.1">
    <property type="nucleotide sequence ID" value="NZ_BSYI01000045.1"/>
</dbReference>
<protein>
    <submittedName>
        <fullName evidence="3">Molybdopterin-binding/glycosyltransferase family 2 protein</fullName>
    </submittedName>
</protein>